<dbReference type="FunFam" id="2.30.33.40:FF:000001">
    <property type="entry name" value="10 kDa chaperonin"/>
    <property type="match status" value="1"/>
</dbReference>
<dbReference type="Proteomes" id="UP000177111">
    <property type="component" value="Unassembled WGS sequence"/>
</dbReference>
<dbReference type="PANTHER" id="PTHR10772:SF58">
    <property type="entry name" value="CO-CHAPERONIN GROES"/>
    <property type="match status" value="1"/>
</dbReference>
<reference evidence="5 6" key="1">
    <citation type="journal article" date="2016" name="Nat. Commun.">
        <title>Thousands of microbial genomes shed light on interconnected biogeochemical processes in an aquifer system.</title>
        <authorList>
            <person name="Anantharaman K."/>
            <person name="Brown C.T."/>
            <person name="Hug L.A."/>
            <person name="Sharon I."/>
            <person name="Castelle C.J."/>
            <person name="Probst A.J."/>
            <person name="Thomas B.C."/>
            <person name="Singh A."/>
            <person name="Wilkins M.J."/>
            <person name="Karaoz U."/>
            <person name="Brodie E.L."/>
            <person name="Williams K.H."/>
            <person name="Hubbard S.S."/>
            <person name="Banfield J.F."/>
        </authorList>
    </citation>
    <scope>NUCLEOTIDE SEQUENCE [LARGE SCALE GENOMIC DNA]</scope>
</reference>
<dbReference type="SUPFAM" id="SSF50129">
    <property type="entry name" value="GroES-like"/>
    <property type="match status" value="1"/>
</dbReference>
<dbReference type="GO" id="GO:0051087">
    <property type="term" value="F:protein-folding chaperone binding"/>
    <property type="evidence" value="ECO:0007669"/>
    <property type="project" value="TreeGrafter"/>
</dbReference>
<dbReference type="GO" id="GO:0044183">
    <property type="term" value="F:protein folding chaperone"/>
    <property type="evidence" value="ECO:0007669"/>
    <property type="project" value="InterPro"/>
</dbReference>
<dbReference type="InterPro" id="IPR011032">
    <property type="entry name" value="GroES-like_sf"/>
</dbReference>
<dbReference type="GO" id="GO:0005524">
    <property type="term" value="F:ATP binding"/>
    <property type="evidence" value="ECO:0007669"/>
    <property type="project" value="InterPro"/>
</dbReference>
<evidence type="ECO:0000313" key="6">
    <source>
        <dbReference type="Proteomes" id="UP000177111"/>
    </source>
</evidence>
<dbReference type="AlphaFoldDB" id="A0A1F8H1B8"/>
<dbReference type="EMBL" id="MGKT01000002">
    <property type="protein sequence ID" value="OGN31424.1"/>
    <property type="molecule type" value="Genomic_DNA"/>
</dbReference>
<comment type="similarity">
    <text evidence="1 3 4">Belongs to the GroES chaperonin family.</text>
</comment>
<comment type="subcellular location">
    <subcellularLocation>
        <location evidence="3">Cytoplasm</location>
    </subcellularLocation>
</comment>
<dbReference type="Gene3D" id="2.30.33.40">
    <property type="entry name" value="GroES chaperonin"/>
    <property type="match status" value="1"/>
</dbReference>
<keyword evidence="2 3" id="KW-0143">Chaperone</keyword>
<evidence type="ECO:0000256" key="4">
    <source>
        <dbReference type="RuleBase" id="RU000535"/>
    </source>
</evidence>
<dbReference type="NCBIfam" id="NF001533">
    <property type="entry name" value="PRK00364.2-4"/>
    <property type="match status" value="1"/>
</dbReference>
<comment type="caution">
    <text evidence="5">The sequence shown here is derived from an EMBL/GenBank/DDBJ whole genome shotgun (WGS) entry which is preliminary data.</text>
</comment>
<dbReference type="PANTHER" id="PTHR10772">
    <property type="entry name" value="10 KDA HEAT SHOCK PROTEIN"/>
    <property type="match status" value="1"/>
</dbReference>
<dbReference type="PRINTS" id="PR00297">
    <property type="entry name" value="CHAPERONIN10"/>
</dbReference>
<dbReference type="SMART" id="SM00883">
    <property type="entry name" value="Cpn10"/>
    <property type="match status" value="1"/>
</dbReference>
<dbReference type="Pfam" id="PF00166">
    <property type="entry name" value="Cpn10"/>
    <property type="match status" value="1"/>
</dbReference>
<dbReference type="GO" id="GO:0046872">
    <property type="term" value="F:metal ion binding"/>
    <property type="evidence" value="ECO:0007669"/>
    <property type="project" value="TreeGrafter"/>
</dbReference>
<comment type="subunit">
    <text evidence="3">Heptamer of 7 subunits arranged in a ring. Interacts with the chaperonin GroEL.</text>
</comment>
<dbReference type="GO" id="GO:0005737">
    <property type="term" value="C:cytoplasm"/>
    <property type="evidence" value="ECO:0007669"/>
    <property type="project" value="UniProtKB-SubCell"/>
</dbReference>
<evidence type="ECO:0000256" key="2">
    <source>
        <dbReference type="ARBA" id="ARBA00023186"/>
    </source>
</evidence>
<sequence>MLKPLSDHIVIEPLREEKKKGSIILPDTVEKEKSEKGKVVAVGPGKMEDGKRQPLDVKKGDIVLFTKYGPHEVKVGDKEYLIVRQDDILAIVE</sequence>
<proteinExistence type="inferred from homology"/>
<dbReference type="GO" id="GO:0051082">
    <property type="term" value="F:unfolded protein binding"/>
    <property type="evidence" value="ECO:0007669"/>
    <property type="project" value="TreeGrafter"/>
</dbReference>
<dbReference type="NCBIfam" id="NF001531">
    <property type="entry name" value="PRK00364.2-2"/>
    <property type="match status" value="1"/>
</dbReference>
<keyword evidence="3" id="KW-0963">Cytoplasm</keyword>
<dbReference type="HAMAP" id="MF_00580">
    <property type="entry name" value="CH10"/>
    <property type="match status" value="1"/>
</dbReference>
<evidence type="ECO:0000256" key="1">
    <source>
        <dbReference type="ARBA" id="ARBA00006975"/>
    </source>
</evidence>
<dbReference type="InterPro" id="IPR037124">
    <property type="entry name" value="Chaperonin_GroES_sf"/>
</dbReference>
<gene>
    <name evidence="3" type="primary">groES</name>
    <name evidence="3" type="synonym">groS</name>
    <name evidence="5" type="ORF">A3I96_01150</name>
</gene>
<name>A0A1F8H1B8_9BACT</name>
<evidence type="ECO:0000256" key="3">
    <source>
        <dbReference type="HAMAP-Rule" id="MF_00580"/>
    </source>
</evidence>
<protein>
    <recommendedName>
        <fullName evidence="3">Co-chaperonin GroES</fullName>
    </recommendedName>
    <alternativeName>
        <fullName evidence="3">10 kDa chaperonin</fullName>
    </alternativeName>
    <alternativeName>
        <fullName evidence="3">Chaperonin-10</fullName>
        <shortName evidence="3">Cpn10</shortName>
    </alternativeName>
</protein>
<dbReference type="CDD" id="cd00320">
    <property type="entry name" value="cpn10"/>
    <property type="match status" value="1"/>
</dbReference>
<evidence type="ECO:0000313" key="5">
    <source>
        <dbReference type="EMBL" id="OGN31424.1"/>
    </source>
</evidence>
<organism evidence="5 6">
    <name type="scientific">Candidatus Yanofskybacteria bacterium RIFCSPLOWO2_02_FULL_44_18</name>
    <dbReference type="NCBI Taxonomy" id="1802705"/>
    <lineage>
        <taxon>Bacteria</taxon>
        <taxon>Candidatus Yanofskyibacteriota</taxon>
    </lineage>
</organism>
<accession>A0A1F8H1B8</accession>
<comment type="function">
    <text evidence="3 4">Together with the chaperonin GroEL, plays an essential role in assisting protein folding. The GroEL-GroES system forms a nano-cage that allows encapsulation of the non-native substrate proteins and provides a physical environment optimized to promote and accelerate protein folding. GroES binds to the apical surface of the GroEL ring, thereby capping the opening of the GroEL channel.</text>
</comment>
<dbReference type="InterPro" id="IPR020818">
    <property type="entry name" value="Chaperonin_GroES"/>
</dbReference>